<dbReference type="AlphaFoldDB" id="A0A5Q3Q308"/>
<proteinExistence type="predicted"/>
<reference evidence="2" key="1">
    <citation type="submission" date="2019-11" db="EMBL/GenBank/DDBJ databases">
        <title>The complete genome sequence of Saccharopolyspora sp. E2A.</title>
        <authorList>
            <person name="Zhang G."/>
        </authorList>
    </citation>
    <scope>NUCLEOTIDE SEQUENCE [LARGE SCALE GENOMIC DNA]</scope>
    <source>
        <strain evidence="2">E2A</strain>
    </source>
</reference>
<organism evidence="1 2">
    <name type="scientific">Allosaccharopolyspora coralli</name>
    <dbReference type="NCBI Taxonomy" id="2665642"/>
    <lineage>
        <taxon>Bacteria</taxon>
        <taxon>Bacillati</taxon>
        <taxon>Actinomycetota</taxon>
        <taxon>Actinomycetes</taxon>
        <taxon>Pseudonocardiales</taxon>
        <taxon>Pseudonocardiaceae</taxon>
        <taxon>Allosaccharopolyspora</taxon>
    </lineage>
</organism>
<dbReference type="KEGG" id="sace:GIY23_04950"/>
<dbReference type="EMBL" id="CP045929">
    <property type="protein sequence ID" value="QGK68971.1"/>
    <property type="molecule type" value="Genomic_DNA"/>
</dbReference>
<gene>
    <name evidence="1" type="ORF">GIY23_04950</name>
</gene>
<keyword evidence="2" id="KW-1185">Reference proteome</keyword>
<evidence type="ECO:0000313" key="1">
    <source>
        <dbReference type="EMBL" id="QGK68971.1"/>
    </source>
</evidence>
<dbReference type="Proteomes" id="UP000371041">
    <property type="component" value="Chromosome"/>
</dbReference>
<sequence length="92" mass="10329">MYVTYPLAVATDELWLFTEYPDTNEVDCFRLGVETRTGQYAAFAPECIHTDGLIPVLRTQGEPVPGFVWATTRDLEANPAFPGHHDTTRDRG</sequence>
<accession>A0A5Q3Q308</accession>
<protein>
    <submittedName>
        <fullName evidence="1">Uncharacterized protein</fullName>
    </submittedName>
</protein>
<evidence type="ECO:0000313" key="2">
    <source>
        <dbReference type="Proteomes" id="UP000371041"/>
    </source>
</evidence>
<name>A0A5Q3Q308_9PSEU</name>
<dbReference type="RefSeq" id="WP_154075574.1">
    <property type="nucleotide sequence ID" value="NZ_CP045929.1"/>
</dbReference>